<evidence type="ECO:0000313" key="1">
    <source>
        <dbReference type="EMBL" id="KGJ22558.1"/>
    </source>
</evidence>
<proteinExistence type="predicted"/>
<accession>A0A099GKD2</accession>
<sequence>MPLPPVAFYSIYEVAVRWGCPPADVAGWAAEGQLKVVAGIPPVRCGDEVVGGLVEVPIAELMCMFRRFGPSDDIGRLRRVLKPGSATWAHVTEPSDGLPIRSSDLLVASGSLLQFEEERDLLRRPASTIGASPRYDWDSMYAWLTVFLFEKGVPDTQTALVALVQDWFVQNSKSGEVPDESTIRKRLSSLWRRLRGEDAA</sequence>
<evidence type="ECO:0000313" key="2">
    <source>
        <dbReference type="Proteomes" id="UP000029858"/>
    </source>
</evidence>
<dbReference type="Proteomes" id="UP000029858">
    <property type="component" value="Unassembled WGS sequence"/>
</dbReference>
<protein>
    <submittedName>
        <fullName evidence="1">Uncharacterized protein</fullName>
    </submittedName>
</protein>
<name>A0A099GKD2_9RHOB</name>
<reference evidence="1 2" key="1">
    <citation type="submission" date="2014-09" db="EMBL/GenBank/DDBJ databases">
        <authorList>
            <person name="McGinnis J.M."/>
            <person name="Wolfgang W.J."/>
        </authorList>
    </citation>
    <scope>NUCLEOTIDE SEQUENCE [LARGE SCALE GENOMIC DNA]</scope>
    <source>
        <strain evidence="1 2">5503</strain>
    </source>
</reference>
<dbReference type="RefSeq" id="WP_036708737.1">
    <property type="nucleotide sequence ID" value="NZ_JRKQ01000027.1"/>
</dbReference>
<comment type="caution">
    <text evidence="1">The sequence shown here is derived from an EMBL/GenBank/DDBJ whole genome shotgun (WGS) entry which is preliminary data.</text>
</comment>
<dbReference type="EMBL" id="JRKQ01000027">
    <property type="protein sequence ID" value="KGJ22558.1"/>
    <property type="molecule type" value="Genomic_DNA"/>
</dbReference>
<gene>
    <name evidence="1" type="ORF">IX56_07240</name>
</gene>
<dbReference type="AlphaFoldDB" id="A0A099GKD2"/>
<organism evidence="1 2">
    <name type="scientific">Paracoccus sanguinis</name>
    <dbReference type="NCBI Taxonomy" id="1545044"/>
    <lineage>
        <taxon>Bacteria</taxon>
        <taxon>Pseudomonadati</taxon>
        <taxon>Pseudomonadota</taxon>
        <taxon>Alphaproteobacteria</taxon>
        <taxon>Rhodobacterales</taxon>
        <taxon>Paracoccaceae</taxon>
        <taxon>Paracoccus</taxon>
    </lineage>
</organism>
<reference evidence="1 2" key="2">
    <citation type="submission" date="2014-10" db="EMBL/GenBank/DDBJ databases">
        <title>Paracoccus sanguinis sp. nov., isolated from clinical specimens of New York State patients.</title>
        <authorList>
            <person name="Mingle L.A."/>
            <person name="Cole J.A."/>
            <person name="Lapierre P."/>
            <person name="Musser K.A."/>
        </authorList>
    </citation>
    <scope>NUCLEOTIDE SEQUENCE [LARGE SCALE GENOMIC DNA]</scope>
    <source>
        <strain evidence="1 2">5503</strain>
    </source>
</reference>